<comment type="caution">
    <text evidence="1">The sequence shown here is derived from an EMBL/GenBank/DDBJ whole genome shotgun (WGS) entry which is preliminary data.</text>
</comment>
<evidence type="ECO:0000313" key="2">
    <source>
        <dbReference type="Proteomes" id="UP000828390"/>
    </source>
</evidence>
<proteinExistence type="predicted"/>
<name>A0A9D4HPH0_DREPO</name>
<dbReference type="AlphaFoldDB" id="A0A9D4HPH0"/>
<protein>
    <submittedName>
        <fullName evidence="1">Uncharacterized protein</fullName>
    </submittedName>
</protein>
<reference evidence="1" key="2">
    <citation type="submission" date="2020-11" db="EMBL/GenBank/DDBJ databases">
        <authorList>
            <person name="McCartney M.A."/>
            <person name="Auch B."/>
            <person name="Kono T."/>
            <person name="Mallez S."/>
            <person name="Becker A."/>
            <person name="Gohl D.M."/>
            <person name="Silverstein K.A.T."/>
            <person name="Koren S."/>
            <person name="Bechman K.B."/>
            <person name="Herman A."/>
            <person name="Abrahante J.E."/>
            <person name="Garbe J."/>
        </authorList>
    </citation>
    <scope>NUCLEOTIDE SEQUENCE</scope>
    <source>
        <strain evidence="1">Duluth1</strain>
        <tissue evidence="1">Whole animal</tissue>
    </source>
</reference>
<gene>
    <name evidence="1" type="ORF">DPMN_051986</name>
</gene>
<reference evidence="1" key="1">
    <citation type="journal article" date="2019" name="bioRxiv">
        <title>The Genome of the Zebra Mussel, Dreissena polymorpha: A Resource for Invasive Species Research.</title>
        <authorList>
            <person name="McCartney M.A."/>
            <person name="Auch B."/>
            <person name="Kono T."/>
            <person name="Mallez S."/>
            <person name="Zhang Y."/>
            <person name="Obille A."/>
            <person name="Becker A."/>
            <person name="Abrahante J.E."/>
            <person name="Garbe J."/>
            <person name="Badalamenti J.P."/>
            <person name="Herman A."/>
            <person name="Mangelson H."/>
            <person name="Liachko I."/>
            <person name="Sullivan S."/>
            <person name="Sone E.D."/>
            <person name="Koren S."/>
            <person name="Silverstein K.A.T."/>
            <person name="Beckman K.B."/>
            <person name="Gohl D.M."/>
        </authorList>
    </citation>
    <scope>NUCLEOTIDE SEQUENCE</scope>
    <source>
        <strain evidence="1">Duluth1</strain>
        <tissue evidence="1">Whole animal</tissue>
    </source>
</reference>
<dbReference type="Proteomes" id="UP000828390">
    <property type="component" value="Unassembled WGS sequence"/>
</dbReference>
<organism evidence="1 2">
    <name type="scientific">Dreissena polymorpha</name>
    <name type="common">Zebra mussel</name>
    <name type="synonym">Mytilus polymorpha</name>
    <dbReference type="NCBI Taxonomy" id="45954"/>
    <lineage>
        <taxon>Eukaryota</taxon>
        <taxon>Metazoa</taxon>
        <taxon>Spiralia</taxon>
        <taxon>Lophotrochozoa</taxon>
        <taxon>Mollusca</taxon>
        <taxon>Bivalvia</taxon>
        <taxon>Autobranchia</taxon>
        <taxon>Heteroconchia</taxon>
        <taxon>Euheterodonta</taxon>
        <taxon>Imparidentia</taxon>
        <taxon>Neoheterodontei</taxon>
        <taxon>Myida</taxon>
        <taxon>Dreissenoidea</taxon>
        <taxon>Dreissenidae</taxon>
        <taxon>Dreissena</taxon>
    </lineage>
</organism>
<accession>A0A9D4HPH0</accession>
<sequence length="55" mass="6250">MVTAESGSTVNKNKEVIWRSDGNYMVNNCIEHDETDFCSACFKSGQIQVVYHISY</sequence>
<evidence type="ECO:0000313" key="1">
    <source>
        <dbReference type="EMBL" id="KAH3726130.1"/>
    </source>
</evidence>
<dbReference type="EMBL" id="JAIWYP010000012">
    <property type="protein sequence ID" value="KAH3726130.1"/>
    <property type="molecule type" value="Genomic_DNA"/>
</dbReference>
<keyword evidence="2" id="KW-1185">Reference proteome</keyword>